<keyword evidence="1" id="KW-0812">Transmembrane</keyword>
<keyword evidence="4" id="KW-1185">Reference proteome</keyword>
<dbReference type="STRING" id="150121.SAMN06296010_0495"/>
<dbReference type="AlphaFoldDB" id="A0A1X7II53"/>
<name>A0A1X7II53_9MICO</name>
<sequence length="205" mass="21519">MPLPDYTGNPGYRLSTAERDQAVTELRQHVAEGRLTEAEFAERSKAARNAVSRGDLAPLFADLPATTFPSSAAAAQPLGALPAYGRPPASSGQGAPAVFDEPIPAYGAPEAASAPVMPSASVAPAPTTASGVAPATQAWATPQRREPGRVGATIMALVPFASLGLFFASISVWHWEFGWLWFGLIPVAGTIIYGPNGKPDRKRRR</sequence>
<protein>
    <recommendedName>
        <fullName evidence="2">DUF1707 domain-containing protein</fullName>
    </recommendedName>
</protein>
<evidence type="ECO:0000313" key="3">
    <source>
        <dbReference type="EMBL" id="SMG14015.1"/>
    </source>
</evidence>
<organism evidence="3 4">
    <name type="scientific">Agreia pratensis</name>
    <dbReference type="NCBI Taxonomy" id="150121"/>
    <lineage>
        <taxon>Bacteria</taxon>
        <taxon>Bacillati</taxon>
        <taxon>Actinomycetota</taxon>
        <taxon>Actinomycetes</taxon>
        <taxon>Micrococcales</taxon>
        <taxon>Microbacteriaceae</taxon>
        <taxon>Agreia</taxon>
    </lineage>
</organism>
<dbReference type="InterPro" id="IPR012551">
    <property type="entry name" value="DUF1707_SHOCT-like"/>
</dbReference>
<dbReference type="Proteomes" id="UP000193244">
    <property type="component" value="Unassembled WGS sequence"/>
</dbReference>
<gene>
    <name evidence="3" type="ORF">SAMN06296010_0495</name>
</gene>
<feature type="domain" description="DUF1707" evidence="2">
    <location>
        <begin position="13"/>
        <end position="64"/>
    </location>
</feature>
<dbReference type="Pfam" id="PF08044">
    <property type="entry name" value="DUF1707"/>
    <property type="match status" value="1"/>
</dbReference>
<dbReference type="RefSeq" id="WP_085482597.1">
    <property type="nucleotide sequence ID" value="NZ_FXAY01000001.1"/>
</dbReference>
<keyword evidence="1" id="KW-0472">Membrane</keyword>
<proteinExistence type="predicted"/>
<accession>A0A1X7II53</accession>
<feature type="transmembrane region" description="Helical" evidence="1">
    <location>
        <begin position="179"/>
        <end position="196"/>
    </location>
</feature>
<evidence type="ECO:0000259" key="2">
    <source>
        <dbReference type="Pfam" id="PF08044"/>
    </source>
</evidence>
<evidence type="ECO:0000313" key="4">
    <source>
        <dbReference type="Proteomes" id="UP000193244"/>
    </source>
</evidence>
<feature type="transmembrane region" description="Helical" evidence="1">
    <location>
        <begin position="150"/>
        <end position="173"/>
    </location>
</feature>
<evidence type="ECO:0000256" key="1">
    <source>
        <dbReference type="SAM" id="Phobius"/>
    </source>
</evidence>
<dbReference type="EMBL" id="FXAY01000001">
    <property type="protein sequence ID" value="SMG14015.1"/>
    <property type="molecule type" value="Genomic_DNA"/>
</dbReference>
<reference evidence="4" key="1">
    <citation type="submission" date="2017-04" db="EMBL/GenBank/DDBJ databases">
        <authorList>
            <person name="Varghese N."/>
            <person name="Submissions S."/>
        </authorList>
    </citation>
    <scope>NUCLEOTIDE SEQUENCE [LARGE SCALE GENOMIC DNA]</scope>
    <source>
        <strain evidence="4">VKM Ac-2510</strain>
    </source>
</reference>
<dbReference type="OrthoDB" id="3534574at2"/>
<keyword evidence="1" id="KW-1133">Transmembrane helix</keyword>